<accession>A0A8H3RS09</accession>
<reference evidence="2 3" key="1">
    <citation type="submission" date="2020-01" db="EMBL/GenBank/DDBJ databases">
        <title>Draft genome sequence of Aspergillus udagawae IFM 46972.</title>
        <authorList>
            <person name="Takahashi H."/>
            <person name="Yaguchi T."/>
        </authorList>
    </citation>
    <scope>NUCLEOTIDE SEQUENCE [LARGE SCALE GENOMIC DNA]</scope>
    <source>
        <strain evidence="2 3">IFM 46972</strain>
    </source>
</reference>
<organism evidence="2 3">
    <name type="scientific">Aspergillus udagawae</name>
    <dbReference type="NCBI Taxonomy" id="91492"/>
    <lineage>
        <taxon>Eukaryota</taxon>
        <taxon>Fungi</taxon>
        <taxon>Dikarya</taxon>
        <taxon>Ascomycota</taxon>
        <taxon>Pezizomycotina</taxon>
        <taxon>Eurotiomycetes</taxon>
        <taxon>Eurotiomycetidae</taxon>
        <taxon>Eurotiales</taxon>
        <taxon>Aspergillaceae</taxon>
        <taxon>Aspergillus</taxon>
        <taxon>Aspergillus subgen. Fumigati</taxon>
    </lineage>
</organism>
<evidence type="ECO:0000256" key="1">
    <source>
        <dbReference type="SAM" id="MobiDB-lite"/>
    </source>
</evidence>
<comment type="caution">
    <text evidence="2">The sequence shown here is derived from an EMBL/GenBank/DDBJ whole genome shotgun (WGS) entry which is preliminary data.</text>
</comment>
<name>A0A8H3RS09_9EURO</name>
<dbReference type="AlphaFoldDB" id="A0A8H3RS09"/>
<evidence type="ECO:0000313" key="2">
    <source>
        <dbReference type="EMBL" id="GFF35810.1"/>
    </source>
</evidence>
<feature type="region of interest" description="Disordered" evidence="1">
    <location>
        <begin position="108"/>
        <end position="147"/>
    </location>
</feature>
<dbReference type="Proteomes" id="UP000465221">
    <property type="component" value="Unassembled WGS sequence"/>
</dbReference>
<evidence type="ECO:0000313" key="3">
    <source>
        <dbReference type="Proteomes" id="UP000465221"/>
    </source>
</evidence>
<dbReference type="EMBL" id="BLKC01000027">
    <property type="protein sequence ID" value="GFF35810.1"/>
    <property type="molecule type" value="Genomic_DNA"/>
</dbReference>
<sequence>MAQLHLTSHQKHILWSLTNLACLSKPPHHSFERIQVYVATGPDLTMVGIPSWFVMGSSPTTFRVPEPIPPYQIAISTKPFCFLFLTAFINNDEPAFWPETFGLPLTDLPRDDPARMQPSRSGKGKRRTLTDSMQESFDPGLAGKLWD</sequence>
<proteinExistence type="predicted"/>
<protein>
    <submittedName>
        <fullName evidence="2">Uncharacterized protein</fullName>
    </submittedName>
</protein>
<gene>
    <name evidence="2" type="ORF">IFM46972_04679</name>
</gene>